<dbReference type="Pfam" id="PF12833">
    <property type="entry name" value="HTH_18"/>
    <property type="match status" value="1"/>
</dbReference>
<keyword evidence="2" id="KW-0238">DNA-binding</keyword>
<evidence type="ECO:0000259" key="4">
    <source>
        <dbReference type="PROSITE" id="PS01124"/>
    </source>
</evidence>
<organism evidence="5 6">
    <name type="scientific">Paenibacillus polysaccharolyticus</name>
    <dbReference type="NCBI Taxonomy" id="582692"/>
    <lineage>
        <taxon>Bacteria</taxon>
        <taxon>Bacillati</taxon>
        <taxon>Bacillota</taxon>
        <taxon>Bacilli</taxon>
        <taxon>Bacillales</taxon>
        <taxon>Paenibacillaceae</taxon>
        <taxon>Paenibacillus</taxon>
    </lineage>
</organism>
<keyword evidence="6" id="KW-1185">Reference proteome</keyword>
<evidence type="ECO:0000256" key="1">
    <source>
        <dbReference type="ARBA" id="ARBA00023015"/>
    </source>
</evidence>
<dbReference type="SMART" id="SM00342">
    <property type="entry name" value="HTH_ARAC"/>
    <property type="match status" value="1"/>
</dbReference>
<dbReference type="InterPro" id="IPR003313">
    <property type="entry name" value="AraC-bd"/>
</dbReference>
<proteinExistence type="predicted"/>
<dbReference type="AlphaFoldDB" id="A0A1G5E5R2"/>
<evidence type="ECO:0000256" key="3">
    <source>
        <dbReference type="ARBA" id="ARBA00023163"/>
    </source>
</evidence>
<dbReference type="GO" id="GO:0043565">
    <property type="term" value="F:sequence-specific DNA binding"/>
    <property type="evidence" value="ECO:0007669"/>
    <property type="project" value="InterPro"/>
</dbReference>
<dbReference type="Pfam" id="PF02311">
    <property type="entry name" value="AraC_binding"/>
    <property type="match status" value="1"/>
</dbReference>
<feature type="domain" description="HTH araC/xylS-type" evidence="4">
    <location>
        <begin position="171"/>
        <end position="268"/>
    </location>
</feature>
<evidence type="ECO:0000256" key="2">
    <source>
        <dbReference type="ARBA" id="ARBA00023125"/>
    </source>
</evidence>
<dbReference type="GO" id="GO:0003700">
    <property type="term" value="F:DNA-binding transcription factor activity"/>
    <property type="evidence" value="ECO:0007669"/>
    <property type="project" value="InterPro"/>
</dbReference>
<dbReference type="Gene3D" id="2.60.120.10">
    <property type="entry name" value="Jelly Rolls"/>
    <property type="match status" value="1"/>
</dbReference>
<dbReference type="Gene3D" id="1.10.10.60">
    <property type="entry name" value="Homeodomain-like"/>
    <property type="match status" value="2"/>
</dbReference>
<dbReference type="PRINTS" id="PR00032">
    <property type="entry name" value="HTHARAC"/>
</dbReference>
<evidence type="ECO:0000313" key="5">
    <source>
        <dbReference type="EMBL" id="SCY22316.1"/>
    </source>
</evidence>
<dbReference type="InterPro" id="IPR037923">
    <property type="entry name" value="HTH-like"/>
</dbReference>
<keyword evidence="3" id="KW-0804">Transcription</keyword>
<dbReference type="CDD" id="cd07001">
    <property type="entry name" value="cupin_YbfI-like_N"/>
    <property type="match status" value="1"/>
</dbReference>
<reference evidence="6" key="1">
    <citation type="submission" date="2016-10" db="EMBL/GenBank/DDBJ databases">
        <authorList>
            <person name="Varghese N."/>
            <person name="Submissions S."/>
        </authorList>
    </citation>
    <scope>NUCLEOTIDE SEQUENCE [LARGE SCALE GENOMIC DNA]</scope>
    <source>
        <strain evidence="6">BL9</strain>
    </source>
</reference>
<sequence length="283" mass="33454">MSREVRTVVYDSDLQLEAYQFEGIMQKFPNHFHDYYVIGFIEEGKRHLVCNNEEYLLNSGDIIVFNPQDPHACEQVDGRKLDYRCINIQPEVMLEYVREITGQTYLPRFSTHVLYHSELVSSLHELHQFIIEEQPDFCKEEMLFLLLDQLLKDYAGAEMAETEQNITLEIRQLCDYMEVHYSENISLNELSEISGISKYHLLRQFTRQKGISPYRYLETIRINQAKRLLEQGLLPIDVAAQTGFSDQSHFTNFFKKLIGLTPKQYRRIFNHGAETKRLQENKR</sequence>
<dbReference type="InterPro" id="IPR014710">
    <property type="entry name" value="RmlC-like_jellyroll"/>
</dbReference>
<dbReference type="EMBL" id="FMVM01000003">
    <property type="protein sequence ID" value="SCY22316.1"/>
    <property type="molecule type" value="Genomic_DNA"/>
</dbReference>
<dbReference type="PROSITE" id="PS01124">
    <property type="entry name" value="HTH_ARAC_FAMILY_2"/>
    <property type="match status" value="1"/>
</dbReference>
<dbReference type="PANTHER" id="PTHR46796">
    <property type="entry name" value="HTH-TYPE TRANSCRIPTIONAL ACTIVATOR RHAS-RELATED"/>
    <property type="match status" value="1"/>
</dbReference>
<dbReference type="InterPro" id="IPR050204">
    <property type="entry name" value="AraC_XylS_family_regulators"/>
</dbReference>
<dbReference type="STRING" id="582692.SAMN05720606_103171"/>
<dbReference type="Proteomes" id="UP000198538">
    <property type="component" value="Unassembled WGS sequence"/>
</dbReference>
<dbReference type="InterPro" id="IPR009057">
    <property type="entry name" value="Homeodomain-like_sf"/>
</dbReference>
<dbReference type="PANTHER" id="PTHR46796:SF2">
    <property type="entry name" value="TRANSCRIPTIONAL REGULATORY PROTEIN"/>
    <property type="match status" value="1"/>
</dbReference>
<gene>
    <name evidence="5" type="ORF">SAMN05720606_103171</name>
</gene>
<keyword evidence="1" id="KW-0805">Transcription regulation</keyword>
<dbReference type="InterPro" id="IPR018060">
    <property type="entry name" value="HTH_AraC"/>
</dbReference>
<dbReference type="SUPFAM" id="SSF46689">
    <property type="entry name" value="Homeodomain-like"/>
    <property type="match status" value="2"/>
</dbReference>
<name>A0A1G5E5R2_9BACL</name>
<accession>A0A1G5E5R2</accession>
<dbReference type="SUPFAM" id="SSF51215">
    <property type="entry name" value="Regulatory protein AraC"/>
    <property type="match status" value="1"/>
</dbReference>
<dbReference type="RefSeq" id="WP_090916869.1">
    <property type="nucleotide sequence ID" value="NZ_FMVM01000003.1"/>
</dbReference>
<evidence type="ECO:0000313" key="6">
    <source>
        <dbReference type="Proteomes" id="UP000198538"/>
    </source>
</evidence>
<dbReference type="InterPro" id="IPR020449">
    <property type="entry name" value="Tscrpt_reg_AraC-type_HTH"/>
</dbReference>
<protein>
    <submittedName>
        <fullName evidence="5">Transcriptional regulator, AraC family</fullName>
    </submittedName>
</protein>